<dbReference type="PANTHER" id="PTHR13774">
    <property type="entry name" value="PHENAZINE BIOSYNTHESIS PROTEIN"/>
    <property type="match status" value="1"/>
</dbReference>
<dbReference type="Gene3D" id="3.10.310.10">
    <property type="entry name" value="Diaminopimelate Epimerase, Chain A, domain 1"/>
    <property type="match status" value="1"/>
</dbReference>
<dbReference type="RefSeq" id="WP_279248955.1">
    <property type="nucleotide sequence ID" value="NZ_SHNO01000001.1"/>
</dbReference>
<reference evidence="3" key="1">
    <citation type="submission" date="2019-02" db="EMBL/GenBank/DDBJ databases">
        <authorList>
            <person name="Li S.-H."/>
        </authorList>
    </citation>
    <scope>NUCLEOTIDE SEQUENCE</scope>
    <source>
        <strain evidence="3">IMCC11814</strain>
    </source>
</reference>
<dbReference type="Proteomes" id="UP001143304">
    <property type="component" value="Unassembled WGS sequence"/>
</dbReference>
<organism evidence="3 4">
    <name type="scientific">Candidatus Marimicrobium litorale</name>
    <dbReference type="NCBI Taxonomy" id="2518991"/>
    <lineage>
        <taxon>Bacteria</taxon>
        <taxon>Pseudomonadati</taxon>
        <taxon>Pseudomonadota</taxon>
        <taxon>Gammaproteobacteria</taxon>
        <taxon>Cellvibrionales</taxon>
        <taxon>Halieaceae</taxon>
        <taxon>Marimicrobium</taxon>
    </lineage>
</organism>
<sequence length="264" mass="28765">MITAFVDPVKDASGLGGNRCRLVMLDSKPTQALPSWSDVTTCVSWPHTSEFPAAIVLRCYSPGGQLIQCCGHGLMAASHAWMARLGQDALTLFMQGSRVESWQSRGETWLRFSALEMQSCEVPAWVRDVLSIPSNPVSAAYSGGSSDYMVLQWPDGFDLRSLTPPDETLANYTQRALICTAARPEVGDRAIELRYFAPQYGVREDAATGSAMRVLAAYWSSRFDRLLGHQCSSSGGRLLSRWAPNYVEVGGVCVATEAVTLNGE</sequence>
<proteinExistence type="inferred from homology"/>
<dbReference type="PANTHER" id="PTHR13774:SF17">
    <property type="entry name" value="PHENAZINE BIOSYNTHESIS-LIKE DOMAIN-CONTAINING PROTEIN"/>
    <property type="match status" value="1"/>
</dbReference>
<protein>
    <recommendedName>
        <fullName evidence="5">PhzF family phenazine biosynthesis protein</fullName>
    </recommendedName>
</protein>
<dbReference type="Pfam" id="PF02567">
    <property type="entry name" value="PhzC-PhzF"/>
    <property type="match status" value="1"/>
</dbReference>
<evidence type="ECO:0000313" key="4">
    <source>
        <dbReference type="Proteomes" id="UP001143304"/>
    </source>
</evidence>
<keyword evidence="4" id="KW-1185">Reference proteome</keyword>
<evidence type="ECO:0008006" key="5">
    <source>
        <dbReference type="Google" id="ProtNLM"/>
    </source>
</evidence>
<name>A0ABT3T5W6_9GAMM</name>
<dbReference type="InterPro" id="IPR003719">
    <property type="entry name" value="Phenazine_PhzF-like"/>
</dbReference>
<dbReference type="EMBL" id="SHNO01000001">
    <property type="protein sequence ID" value="MCX2977225.1"/>
    <property type="molecule type" value="Genomic_DNA"/>
</dbReference>
<evidence type="ECO:0000256" key="2">
    <source>
        <dbReference type="ARBA" id="ARBA00023235"/>
    </source>
</evidence>
<accession>A0ABT3T5W6</accession>
<gene>
    <name evidence="3" type="ORF">EYC82_07645</name>
</gene>
<evidence type="ECO:0000313" key="3">
    <source>
        <dbReference type="EMBL" id="MCX2977225.1"/>
    </source>
</evidence>
<comment type="similarity">
    <text evidence="1">Belongs to the PhzF family.</text>
</comment>
<keyword evidence="2" id="KW-0413">Isomerase</keyword>
<dbReference type="SUPFAM" id="SSF54506">
    <property type="entry name" value="Diaminopimelate epimerase-like"/>
    <property type="match status" value="1"/>
</dbReference>
<comment type="caution">
    <text evidence="3">The sequence shown here is derived from an EMBL/GenBank/DDBJ whole genome shotgun (WGS) entry which is preliminary data.</text>
</comment>
<evidence type="ECO:0000256" key="1">
    <source>
        <dbReference type="ARBA" id="ARBA00008270"/>
    </source>
</evidence>